<dbReference type="Proteomes" id="UP000182334">
    <property type="component" value="Chromosome V"/>
</dbReference>
<accession>A0A1L0BY59</accession>
<organism evidence="1 2">
    <name type="scientific">Sungouiella intermedia</name>
    <dbReference type="NCBI Taxonomy" id="45354"/>
    <lineage>
        <taxon>Eukaryota</taxon>
        <taxon>Fungi</taxon>
        <taxon>Dikarya</taxon>
        <taxon>Ascomycota</taxon>
        <taxon>Saccharomycotina</taxon>
        <taxon>Pichiomycetes</taxon>
        <taxon>Metschnikowiaceae</taxon>
        <taxon>Sungouiella</taxon>
    </lineage>
</organism>
<dbReference type="AlphaFoldDB" id="A0A1L0BY59"/>
<proteinExistence type="predicted"/>
<reference evidence="1 2" key="1">
    <citation type="submission" date="2016-10" db="EMBL/GenBank/DDBJ databases">
        <authorList>
            <person name="de Groot N.N."/>
        </authorList>
    </citation>
    <scope>NUCLEOTIDE SEQUENCE [LARGE SCALE GENOMIC DNA]</scope>
    <source>
        <strain evidence="1 2">CBS 141442</strain>
    </source>
</reference>
<sequence length="161" mass="18191">MTSSWFWFFGKTNSPPHTPPCRGSRKRDRLRLIFSKQNRHKICDCQEGRVVAESTPEPQTEPHTEHLPVVEQSEVILDTVEPITIEEVGQSKQNVECFTLLKVLRLNWMKSQKTTTVHSELQSAPQIHNDLGKPPRSLYLLQDIGPGSSTTEVTAVTGMQA</sequence>
<gene>
    <name evidence="1" type="ORF">SAMEA4029010_CIC11G00000004473</name>
</gene>
<keyword evidence="2" id="KW-1185">Reference proteome</keyword>
<evidence type="ECO:0000313" key="2">
    <source>
        <dbReference type="Proteomes" id="UP000182334"/>
    </source>
</evidence>
<protein>
    <submittedName>
        <fullName evidence="1">CIC11C00000004473</fullName>
    </submittedName>
</protein>
<dbReference type="EMBL" id="LT635760">
    <property type="protein sequence ID" value="SGZ56187.1"/>
    <property type="molecule type" value="Genomic_DNA"/>
</dbReference>
<evidence type="ECO:0000313" key="1">
    <source>
        <dbReference type="EMBL" id="SGZ56187.1"/>
    </source>
</evidence>
<name>A0A1L0BY59_9ASCO</name>